<dbReference type="Proteomes" id="UP000184462">
    <property type="component" value="Unassembled WGS sequence"/>
</dbReference>
<keyword evidence="7" id="KW-1185">Reference proteome</keyword>
<dbReference type="SUPFAM" id="SSF52833">
    <property type="entry name" value="Thioredoxin-like"/>
    <property type="match status" value="1"/>
</dbReference>
<evidence type="ECO:0000256" key="1">
    <source>
        <dbReference type="ARBA" id="ARBA00004196"/>
    </source>
</evidence>
<dbReference type="PANTHER" id="PTHR42852:SF6">
    <property type="entry name" value="THIOL:DISULFIDE INTERCHANGE PROTEIN DSBE"/>
    <property type="match status" value="1"/>
</dbReference>
<keyword evidence="2" id="KW-0201">Cytochrome c-type biogenesis</keyword>
<protein>
    <submittedName>
        <fullName evidence="6">Peroxiredoxin</fullName>
    </submittedName>
</protein>
<dbReference type="OrthoDB" id="1069091at2"/>
<name>A0A1M4SJL1_9FLAO</name>
<dbReference type="EMBL" id="FQTW01000001">
    <property type="protein sequence ID" value="SHE32177.1"/>
    <property type="molecule type" value="Genomic_DNA"/>
</dbReference>
<dbReference type="GO" id="GO:0030313">
    <property type="term" value="C:cell envelope"/>
    <property type="evidence" value="ECO:0007669"/>
    <property type="project" value="UniProtKB-SubCell"/>
</dbReference>
<organism evidence="6 7">
    <name type="scientific">Psychroflexus salarius</name>
    <dbReference type="NCBI Taxonomy" id="1155689"/>
    <lineage>
        <taxon>Bacteria</taxon>
        <taxon>Pseudomonadati</taxon>
        <taxon>Bacteroidota</taxon>
        <taxon>Flavobacteriia</taxon>
        <taxon>Flavobacteriales</taxon>
        <taxon>Flavobacteriaceae</taxon>
        <taxon>Psychroflexus</taxon>
    </lineage>
</organism>
<dbReference type="CDD" id="cd02966">
    <property type="entry name" value="TlpA_like_family"/>
    <property type="match status" value="1"/>
</dbReference>
<gene>
    <name evidence="6" type="ORF">SAMN05444278_101185</name>
</gene>
<reference evidence="6 7" key="1">
    <citation type="submission" date="2016-11" db="EMBL/GenBank/DDBJ databases">
        <authorList>
            <person name="Jaros S."/>
            <person name="Januszkiewicz K."/>
            <person name="Wedrychowicz H."/>
        </authorList>
    </citation>
    <scope>NUCLEOTIDE SEQUENCE [LARGE SCALE GENOMIC DNA]</scope>
    <source>
        <strain evidence="6 7">DSM 25661</strain>
    </source>
</reference>
<dbReference type="AlphaFoldDB" id="A0A1M4SJL1"/>
<dbReference type="InterPro" id="IPR050553">
    <property type="entry name" value="Thioredoxin_ResA/DsbE_sf"/>
</dbReference>
<dbReference type="Gene3D" id="3.40.30.10">
    <property type="entry name" value="Glutaredoxin"/>
    <property type="match status" value="1"/>
</dbReference>
<keyword evidence="4" id="KW-0676">Redox-active center</keyword>
<evidence type="ECO:0000313" key="7">
    <source>
        <dbReference type="Proteomes" id="UP000184462"/>
    </source>
</evidence>
<dbReference type="GO" id="GO:0017004">
    <property type="term" value="P:cytochrome complex assembly"/>
    <property type="evidence" value="ECO:0007669"/>
    <property type="project" value="UniProtKB-KW"/>
</dbReference>
<sequence length="374" mass="42371">MHKLFYLAVFSFLIISCQEKAGVEIKGQADFLDNNTEIYLSKLGNLQNIEPVDTLIVQNQQFSGNLPQANPEDVYIMMVDGVRGQNLVFINENQPININLAESNLRESEVNAGESNQLMQDYLKAQIEFGKEFSQLNKAIIQARNNKNRAKFDSIRVEIDNRKTENIEYRSNLVDKNPNSIVSLLIISDLFNQKSLPTSEVKSKFESIDPELRNIEFGKTLNKKIAAVNATDIGSVAPKFEGPTPSGDILSLDEALGKVTLVDFWASWCKPCRIENPNIVSVYQDYKDQGFKVLGVSLDKPNQKDRWLKAIKDDNLTWNHISNLQYWEEPIARLYGISSIPAAFLLDEDGRIVAKDLRGQALRNKVDELLNEEE</sequence>
<dbReference type="InterPro" id="IPR000866">
    <property type="entry name" value="AhpC/TSA"/>
</dbReference>
<evidence type="ECO:0000259" key="5">
    <source>
        <dbReference type="PROSITE" id="PS51352"/>
    </source>
</evidence>
<dbReference type="GO" id="GO:0016491">
    <property type="term" value="F:oxidoreductase activity"/>
    <property type="evidence" value="ECO:0007669"/>
    <property type="project" value="InterPro"/>
</dbReference>
<dbReference type="PROSITE" id="PS51352">
    <property type="entry name" value="THIOREDOXIN_2"/>
    <property type="match status" value="1"/>
</dbReference>
<dbReference type="InterPro" id="IPR036249">
    <property type="entry name" value="Thioredoxin-like_sf"/>
</dbReference>
<dbReference type="InterPro" id="IPR013766">
    <property type="entry name" value="Thioredoxin_domain"/>
</dbReference>
<evidence type="ECO:0000313" key="6">
    <source>
        <dbReference type="EMBL" id="SHE32177.1"/>
    </source>
</evidence>
<dbReference type="RefSeq" id="WP_073190738.1">
    <property type="nucleotide sequence ID" value="NZ_FQTW01000001.1"/>
</dbReference>
<dbReference type="PANTHER" id="PTHR42852">
    <property type="entry name" value="THIOL:DISULFIDE INTERCHANGE PROTEIN DSBE"/>
    <property type="match status" value="1"/>
</dbReference>
<accession>A0A1M4SJL1</accession>
<feature type="domain" description="Thioredoxin" evidence="5">
    <location>
        <begin position="231"/>
        <end position="374"/>
    </location>
</feature>
<evidence type="ECO:0000256" key="3">
    <source>
        <dbReference type="ARBA" id="ARBA00023157"/>
    </source>
</evidence>
<dbReference type="PROSITE" id="PS51257">
    <property type="entry name" value="PROKAR_LIPOPROTEIN"/>
    <property type="match status" value="1"/>
</dbReference>
<dbReference type="Pfam" id="PF00578">
    <property type="entry name" value="AhpC-TSA"/>
    <property type="match status" value="1"/>
</dbReference>
<evidence type="ECO:0000256" key="4">
    <source>
        <dbReference type="ARBA" id="ARBA00023284"/>
    </source>
</evidence>
<dbReference type="STRING" id="1155689.SAMN05444278_101185"/>
<keyword evidence="3" id="KW-1015">Disulfide bond</keyword>
<evidence type="ECO:0000256" key="2">
    <source>
        <dbReference type="ARBA" id="ARBA00022748"/>
    </source>
</evidence>
<comment type="subcellular location">
    <subcellularLocation>
        <location evidence="1">Cell envelope</location>
    </subcellularLocation>
</comment>
<dbReference type="GO" id="GO:0016209">
    <property type="term" value="F:antioxidant activity"/>
    <property type="evidence" value="ECO:0007669"/>
    <property type="project" value="InterPro"/>
</dbReference>
<proteinExistence type="predicted"/>
<dbReference type="InterPro" id="IPR025380">
    <property type="entry name" value="DUF4369"/>
</dbReference>
<dbReference type="Pfam" id="PF14289">
    <property type="entry name" value="DUF4369"/>
    <property type="match status" value="1"/>
</dbReference>